<dbReference type="InterPro" id="IPR011009">
    <property type="entry name" value="Kinase-like_dom_sf"/>
</dbReference>
<dbReference type="SUPFAM" id="SSF56112">
    <property type="entry name" value="Protein kinase-like (PK-like)"/>
    <property type="match status" value="1"/>
</dbReference>
<keyword evidence="7 10" id="KW-0067">ATP-binding</keyword>
<dbReference type="PROSITE" id="PS00107">
    <property type="entry name" value="PROTEIN_KINASE_ATP"/>
    <property type="match status" value="1"/>
</dbReference>
<dbReference type="SMART" id="SM00220">
    <property type="entry name" value="S_TKc"/>
    <property type="match status" value="1"/>
</dbReference>
<reference evidence="12 13" key="1">
    <citation type="journal article" date="2018" name="PLoS ONE">
        <title>The draft genome of Kipferlia bialata reveals reductive genome evolution in fornicate parasites.</title>
        <authorList>
            <person name="Tanifuji G."/>
            <person name="Takabayashi S."/>
            <person name="Kume K."/>
            <person name="Takagi M."/>
            <person name="Nakayama T."/>
            <person name="Kamikawa R."/>
            <person name="Inagaki Y."/>
            <person name="Hashimoto T."/>
        </authorList>
    </citation>
    <scope>NUCLEOTIDE SEQUENCE [LARGE SCALE GENOMIC DNA]</scope>
    <source>
        <strain evidence="12">NY0173</strain>
    </source>
</reference>
<evidence type="ECO:0000259" key="11">
    <source>
        <dbReference type="PROSITE" id="PS50011"/>
    </source>
</evidence>
<dbReference type="Gene3D" id="1.10.510.10">
    <property type="entry name" value="Transferase(Phosphotransferase) domain 1"/>
    <property type="match status" value="1"/>
</dbReference>
<dbReference type="EC" id="2.7.11.1" evidence="1"/>
<organism evidence="12 13">
    <name type="scientific">Kipferlia bialata</name>
    <dbReference type="NCBI Taxonomy" id="797122"/>
    <lineage>
        <taxon>Eukaryota</taxon>
        <taxon>Metamonada</taxon>
        <taxon>Carpediemonas-like organisms</taxon>
        <taxon>Kipferlia</taxon>
    </lineage>
</organism>
<dbReference type="InterPro" id="IPR050236">
    <property type="entry name" value="Ser_Thr_kinase_AGC"/>
</dbReference>
<comment type="catalytic activity">
    <reaction evidence="9">
        <text>L-seryl-[protein] + ATP = O-phospho-L-seryl-[protein] + ADP + H(+)</text>
        <dbReference type="Rhea" id="RHEA:17989"/>
        <dbReference type="Rhea" id="RHEA-COMP:9863"/>
        <dbReference type="Rhea" id="RHEA-COMP:11604"/>
        <dbReference type="ChEBI" id="CHEBI:15378"/>
        <dbReference type="ChEBI" id="CHEBI:29999"/>
        <dbReference type="ChEBI" id="CHEBI:30616"/>
        <dbReference type="ChEBI" id="CHEBI:83421"/>
        <dbReference type="ChEBI" id="CHEBI:456216"/>
        <dbReference type="EC" id="2.7.11.1"/>
    </reaction>
</comment>
<evidence type="ECO:0000256" key="3">
    <source>
        <dbReference type="ARBA" id="ARBA00022553"/>
    </source>
</evidence>
<sequence length="217" mass="25698">MPRTPKADEPQVDKVSLVKGQIERYFANIHTFKHERLLRRNELERRLDALGVPESERDWYYEQLNEKETLYTRKRRQRLTPEHFETISVIGRGAFGEVCVAREKSTGQIFAMKKLRKKDMIKRGQTNHVRTERDIMARGDASRWLVRLFYSFQDATHLYLLMEYLPGGDMMTLLIRCDVLSEDTTRFYMAEAVLAIEAVHKLQFMHRYGGYLSIYVI</sequence>
<dbReference type="GO" id="GO:0035556">
    <property type="term" value="P:intracellular signal transduction"/>
    <property type="evidence" value="ECO:0007669"/>
    <property type="project" value="TreeGrafter"/>
</dbReference>
<dbReference type="Proteomes" id="UP000265618">
    <property type="component" value="Unassembled WGS sequence"/>
</dbReference>
<evidence type="ECO:0000256" key="2">
    <source>
        <dbReference type="ARBA" id="ARBA00022527"/>
    </source>
</evidence>
<evidence type="ECO:0000313" key="13">
    <source>
        <dbReference type="Proteomes" id="UP000265618"/>
    </source>
</evidence>
<dbReference type="PANTHER" id="PTHR24356">
    <property type="entry name" value="SERINE/THREONINE-PROTEIN KINASE"/>
    <property type="match status" value="1"/>
</dbReference>
<evidence type="ECO:0000256" key="5">
    <source>
        <dbReference type="ARBA" id="ARBA00022741"/>
    </source>
</evidence>
<dbReference type="PANTHER" id="PTHR24356:SF400">
    <property type="entry name" value="SERINE_THREONINE-PROTEIN KINASE CBK1"/>
    <property type="match status" value="1"/>
</dbReference>
<keyword evidence="13" id="KW-1185">Reference proteome</keyword>
<dbReference type="Gene3D" id="3.30.200.20">
    <property type="entry name" value="Phosphorylase Kinase, domain 1"/>
    <property type="match status" value="1"/>
</dbReference>
<evidence type="ECO:0000256" key="10">
    <source>
        <dbReference type="PROSITE-ProRule" id="PRU10141"/>
    </source>
</evidence>
<keyword evidence="3" id="KW-0597">Phosphoprotein</keyword>
<dbReference type="InterPro" id="IPR017441">
    <property type="entry name" value="Protein_kinase_ATP_BS"/>
</dbReference>
<protein>
    <recommendedName>
        <fullName evidence="1">non-specific serine/threonine protein kinase</fullName>
        <ecNumber evidence="1">2.7.11.1</ecNumber>
    </recommendedName>
</protein>
<evidence type="ECO:0000256" key="6">
    <source>
        <dbReference type="ARBA" id="ARBA00022777"/>
    </source>
</evidence>
<evidence type="ECO:0000256" key="7">
    <source>
        <dbReference type="ARBA" id="ARBA00022840"/>
    </source>
</evidence>
<dbReference type="CDD" id="cd21742">
    <property type="entry name" value="MobB_NDR_LATS-like"/>
    <property type="match status" value="1"/>
</dbReference>
<proteinExistence type="predicted"/>
<comment type="catalytic activity">
    <reaction evidence="8">
        <text>L-threonyl-[protein] + ATP = O-phospho-L-threonyl-[protein] + ADP + H(+)</text>
        <dbReference type="Rhea" id="RHEA:46608"/>
        <dbReference type="Rhea" id="RHEA-COMP:11060"/>
        <dbReference type="Rhea" id="RHEA-COMP:11605"/>
        <dbReference type="ChEBI" id="CHEBI:15378"/>
        <dbReference type="ChEBI" id="CHEBI:30013"/>
        <dbReference type="ChEBI" id="CHEBI:30616"/>
        <dbReference type="ChEBI" id="CHEBI:61977"/>
        <dbReference type="ChEBI" id="CHEBI:456216"/>
        <dbReference type="EC" id="2.7.11.1"/>
    </reaction>
</comment>
<dbReference type="PROSITE" id="PS50011">
    <property type="entry name" value="PROTEIN_KINASE_DOM"/>
    <property type="match status" value="1"/>
</dbReference>
<evidence type="ECO:0000256" key="9">
    <source>
        <dbReference type="ARBA" id="ARBA00048679"/>
    </source>
</evidence>
<dbReference type="InterPro" id="IPR000719">
    <property type="entry name" value="Prot_kinase_dom"/>
</dbReference>
<keyword evidence="4" id="KW-0808">Transferase</keyword>
<dbReference type="InterPro" id="IPR059233">
    <property type="entry name" value="MobB_NdrA/B/Cbk1"/>
</dbReference>
<evidence type="ECO:0000256" key="1">
    <source>
        <dbReference type="ARBA" id="ARBA00012513"/>
    </source>
</evidence>
<evidence type="ECO:0000313" key="12">
    <source>
        <dbReference type="EMBL" id="GIQ90199.1"/>
    </source>
</evidence>
<evidence type="ECO:0000256" key="8">
    <source>
        <dbReference type="ARBA" id="ARBA00047899"/>
    </source>
</evidence>
<feature type="domain" description="Protein kinase" evidence="11">
    <location>
        <begin position="84"/>
        <end position="217"/>
    </location>
</feature>
<dbReference type="Pfam" id="PF00069">
    <property type="entry name" value="Pkinase"/>
    <property type="match status" value="1"/>
</dbReference>
<keyword evidence="5 10" id="KW-0547">Nucleotide-binding</keyword>
<dbReference type="EMBL" id="BDIP01005893">
    <property type="protein sequence ID" value="GIQ90199.1"/>
    <property type="molecule type" value="Genomic_DNA"/>
</dbReference>
<comment type="caution">
    <text evidence="12">The sequence shown here is derived from an EMBL/GenBank/DDBJ whole genome shotgun (WGS) entry which is preliminary data.</text>
</comment>
<feature type="binding site" evidence="10">
    <location>
        <position position="113"/>
    </location>
    <ligand>
        <name>ATP</name>
        <dbReference type="ChEBI" id="CHEBI:30616"/>
    </ligand>
</feature>
<dbReference type="GO" id="GO:0004674">
    <property type="term" value="F:protein serine/threonine kinase activity"/>
    <property type="evidence" value="ECO:0007669"/>
    <property type="project" value="UniProtKB-KW"/>
</dbReference>
<evidence type="ECO:0000256" key="4">
    <source>
        <dbReference type="ARBA" id="ARBA00022679"/>
    </source>
</evidence>
<dbReference type="FunFam" id="3.30.200.20:FF:000192">
    <property type="entry name" value="Serine/threonine-protein kinase cot-1"/>
    <property type="match status" value="1"/>
</dbReference>
<dbReference type="OrthoDB" id="3638488at2759"/>
<accession>A0A9K3DA53</accession>
<dbReference type="AlphaFoldDB" id="A0A9K3DA53"/>
<dbReference type="GO" id="GO:0005524">
    <property type="term" value="F:ATP binding"/>
    <property type="evidence" value="ECO:0007669"/>
    <property type="project" value="UniProtKB-UniRule"/>
</dbReference>
<gene>
    <name evidence="12" type="ORF">KIPB_012908</name>
</gene>
<keyword evidence="6" id="KW-0418">Kinase</keyword>
<name>A0A9K3DA53_9EUKA</name>
<keyword evidence="2" id="KW-0723">Serine/threonine-protein kinase</keyword>